<comment type="caution">
    <text evidence="2">The sequence shown here is derived from an EMBL/GenBank/DDBJ whole genome shotgun (WGS) entry which is preliminary data.</text>
</comment>
<evidence type="ECO:0000313" key="2">
    <source>
        <dbReference type="EMBL" id="THE12713.1"/>
    </source>
</evidence>
<organism evidence="2 3">
    <name type="scientific">Bacillus timonensis</name>
    <dbReference type="NCBI Taxonomy" id="1033734"/>
    <lineage>
        <taxon>Bacteria</taxon>
        <taxon>Bacillati</taxon>
        <taxon>Bacillota</taxon>
        <taxon>Bacilli</taxon>
        <taxon>Bacillales</taxon>
        <taxon>Bacillaceae</taxon>
        <taxon>Bacillus</taxon>
    </lineage>
</organism>
<keyword evidence="1" id="KW-0812">Transmembrane</keyword>
<dbReference type="InterPro" id="IPR019635">
    <property type="entry name" value="DUF2500"/>
</dbReference>
<dbReference type="OrthoDB" id="282886at2"/>
<feature type="transmembrane region" description="Helical" evidence="1">
    <location>
        <begin position="6"/>
        <end position="28"/>
    </location>
</feature>
<keyword evidence="1" id="KW-0472">Membrane</keyword>
<gene>
    <name evidence="2" type="ORF">E1I69_09975</name>
</gene>
<dbReference type="AlphaFoldDB" id="A0A4V3V7T9"/>
<reference evidence="2 3" key="1">
    <citation type="journal article" date="2019" name="Indoor Air">
        <title>Impacts of indoor surface finishes on bacterial viability.</title>
        <authorList>
            <person name="Hu J."/>
            <person name="Maamar S.B."/>
            <person name="Glawe A.J."/>
            <person name="Gottel N."/>
            <person name="Gilbert J.A."/>
            <person name="Hartmann E.M."/>
        </authorList>
    </citation>
    <scope>NUCLEOTIDE SEQUENCE [LARGE SCALE GENOMIC DNA]</scope>
    <source>
        <strain evidence="2 3">AF060A6</strain>
    </source>
</reference>
<keyword evidence="1" id="KW-1133">Transmembrane helix</keyword>
<dbReference type="RefSeq" id="WP_136379466.1">
    <property type="nucleotide sequence ID" value="NZ_SLUB01000014.1"/>
</dbReference>
<dbReference type="Pfam" id="PF10694">
    <property type="entry name" value="DUF2500"/>
    <property type="match status" value="1"/>
</dbReference>
<dbReference type="Gene3D" id="2.40.50.660">
    <property type="match status" value="1"/>
</dbReference>
<accession>A0A4V3V7T9</accession>
<evidence type="ECO:0000256" key="1">
    <source>
        <dbReference type="SAM" id="Phobius"/>
    </source>
</evidence>
<dbReference type="EMBL" id="SLUB01000014">
    <property type="protein sequence ID" value="THE12713.1"/>
    <property type="molecule type" value="Genomic_DNA"/>
</dbReference>
<dbReference type="Proteomes" id="UP000306477">
    <property type="component" value="Unassembled WGS sequence"/>
</dbReference>
<dbReference type="STRING" id="1033734.GCA_000285535_03204"/>
<evidence type="ECO:0000313" key="3">
    <source>
        <dbReference type="Proteomes" id="UP000306477"/>
    </source>
</evidence>
<name>A0A4V3V7T9_9BACI</name>
<protein>
    <submittedName>
        <fullName evidence="2">DUF2500 domain-containing protein</fullName>
    </submittedName>
</protein>
<proteinExistence type="predicted"/>
<sequence length="128" mass="14447">MYPGDAMFNAVPIFVMIMFIVVIGLIIFNMGKGISQLKKNEDSPKLSVPALVKIKRTHVSRHTHHQTDPHHHNHVTSSTSYYVTFEFESGDRSEFKVSGGEYGQLAEGDMGKLTFQGTRYLGFERLRG</sequence>
<keyword evidence="3" id="KW-1185">Reference proteome</keyword>